<evidence type="ECO:0000256" key="3">
    <source>
        <dbReference type="ARBA" id="ARBA00005760"/>
    </source>
</evidence>
<dbReference type="Proteomes" id="UP000092154">
    <property type="component" value="Unassembled WGS sequence"/>
</dbReference>
<evidence type="ECO:0000256" key="6">
    <source>
        <dbReference type="ARBA" id="ARBA00022816"/>
    </source>
</evidence>
<evidence type="ECO:0000256" key="1">
    <source>
        <dbReference type="ARBA" id="ARBA00004232"/>
    </source>
</evidence>
<evidence type="ECO:0000256" key="8">
    <source>
        <dbReference type="ARBA" id="ARBA00022989"/>
    </source>
</evidence>
<feature type="transmembrane region" description="Helical" evidence="13">
    <location>
        <begin position="45"/>
        <end position="64"/>
    </location>
</feature>
<evidence type="ECO:0000256" key="13">
    <source>
        <dbReference type="SAM" id="Phobius"/>
    </source>
</evidence>
<evidence type="ECO:0000313" key="14">
    <source>
        <dbReference type="EMBL" id="OAX32425.1"/>
    </source>
</evidence>
<evidence type="ECO:0000256" key="7">
    <source>
        <dbReference type="ARBA" id="ARBA00022927"/>
    </source>
</evidence>
<dbReference type="InParanoid" id="A0A1B7MIK5"/>
<sequence>MSSGMGETTRTRSITSTLTARLSPTVPSASQTYEPLVRSALRQRLIHNIFAFSFAFTLLANFIFGGEGDTSAFARLLQPRTWAMGCFHWAVGVLPVVALRKVYLTSAATPATSPAKILTSAVAKSSTRRCLALYMSCAMMLTTLNLISFTSEEREHIRLNVFVKSRYVIQQSYCKMLGRKSRDGQRHSSAFEFKEAETSFRRHPYYLNGRLLFFIFAQLWLAASFVLRNIMLDRFVFRWTKSSNPSELPFTPSTLPKQILTMFLFTAFSSMTYSIAFGLSRMLALPLLLKLPVVSSLIQPFVAHFARGSWTLSLPISHWTLLVRSFTMGLMTLMNWEFAESLFDAYVPQPIKVGVLTADPNVTIVSGITFQDTVFAYFAYSELVELASDESRAGSARRTALFGDQKYSPSLWNVLARQSLLRLGQDYQTFLRRGASIAPIAVAAPVASKPKDPPSTPLIRKDIFKAPQRSPLGTVLDSVASDSKLSKAAEAVVGEVEERASQMHIPELFRSVVPSSVAAPAANVVSASPTPSIISGLIAQLEARSRDLVMGSCPVWMKEMAIKWNEWFYRERLNKVVEVCVPNRELDALIIEALSHLVCTSLSEDRYGVVQRDIPRILEAFLSFLSAIEEYQVEVNAKYIPPTPEELSQGNAKILEEKETIRIEVARAGEVLSVVSDALKMGVSNISRTFGDKLVAFKFPPRTARKLQSFVDYT</sequence>
<evidence type="ECO:0000256" key="11">
    <source>
        <dbReference type="ARBA" id="ARBA00023136"/>
    </source>
</evidence>
<comment type="similarity">
    <text evidence="3">Belongs to the NDC1 family.</text>
</comment>
<dbReference type="AlphaFoldDB" id="A0A1B7MIK5"/>
<evidence type="ECO:0000313" key="15">
    <source>
        <dbReference type="Proteomes" id="UP000092154"/>
    </source>
</evidence>
<keyword evidence="9" id="KW-0811">Translocation</keyword>
<evidence type="ECO:0000256" key="2">
    <source>
        <dbReference type="ARBA" id="ARBA00004567"/>
    </source>
</evidence>
<keyword evidence="12" id="KW-0539">Nucleus</keyword>
<comment type="subcellular location">
    <subcellularLocation>
        <location evidence="1">Nucleus membrane</location>
        <topology evidence="1">Multi-pass membrane protein</topology>
    </subcellularLocation>
    <subcellularLocation>
        <location evidence="2">Nucleus</location>
        <location evidence="2">Nuclear pore complex</location>
    </subcellularLocation>
</comment>
<keyword evidence="15" id="KW-1185">Reference proteome</keyword>
<dbReference type="FunCoup" id="A0A1B7MIK5">
    <property type="interactions" value="43"/>
</dbReference>
<organism evidence="14 15">
    <name type="scientific">Rhizopogon vinicolor AM-OR11-026</name>
    <dbReference type="NCBI Taxonomy" id="1314800"/>
    <lineage>
        <taxon>Eukaryota</taxon>
        <taxon>Fungi</taxon>
        <taxon>Dikarya</taxon>
        <taxon>Basidiomycota</taxon>
        <taxon>Agaricomycotina</taxon>
        <taxon>Agaricomycetes</taxon>
        <taxon>Agaricomycetidae</taxon>
        <taxon>Boletales</taxon>
        <taxon>Suillineae</taxon>
        <taxon>Rhizopogonaceae</taxon>
        <taxon>Rhizopogon</taxon>
    </lineage>
</organism>
<reference evidence="14 15" key="1">
    <citation type="submission" date="2016-06" db="EMBL/GenBank/DDBJ databases">
        <title>Comparative genomics of the ectomycorrhizal sister species Rhizopogon vinicolor and Rhizopogon vesiculosus (Basidiomycota: Boletales) reveals a divergence of the mating type B locus.</title>
        <authorList>
            <consortium name="DOE Joint Genome Institute"/>
            <person name="Mujic A.B."/>
            <person name="Kuo A."/>
            <person name="Tritt A."/>
            <person name="Lipzen A."/>
            <person name="Chen C."/>
            <person name="Johnson J."/>
            <person name="Sharma A."/>
            <person name="Barry K."/>
            <person name="Grigoriev I.V."/>
            <person name="Spatafora J.W."/>
        </authorList>
    </citation>
    <scope>NUCLEOTIDE SEQUENCE [LARGE SCALE GENOMIC DNA]</scope>
    <source>
        <strain evidence="14 15">AM-OR11-026</strain>
    </source>
</reference>
<dbReference type="Pfam" id="PF09531">
    <property type="entry name" value="Ndc1_Nup"/>
    <property type="match status" value="1"/>
</dbReference>
<dbReference type="InterPro" id="IPR019049">
    <property type="entry name" value="Nucleoporin_prot_Ndc1/Nup"/>
</dbReference>
<name>A0A1B7MIK5_9AGAM</name>
<dbReference type="PANTHER" id="PTHR13269:SF6">
    <property type="entry name" value="NUCLEOPORIN NDC1"/>
    <property type="match status" value="1"/>
</dbReference>
<accession>A0A1B7MIK5</accession>
<dbReference type="GO" id="GO:0006999">
    <property type="term" value="P:nuclear pore organization"/>
    <property type="evidence" value="ECO:0007669"/>
    <property type="project" value="TreeGrafter"/>
</dbReference>
<gene>
    <name evidence="14" type="ORF">K503DRAFT_870157</name>
</gene>
<keyword evidence="5 13" id="KW-0812">Transmembrane</keyword>
<evidence type="ECO:0000256" key="4">
    <source>
        <dbReference type="ARBA" id="ARBA00022448"/>
    </source>
</evidence>
<feature type="transmembrane region" description="Helical" evidence="13">
    <location>
        <begin position="131"/>
        <end position="149"/>
    </location>
</feature>
<dbReference type="EMBL" id="KV449012">
    <property type="protein sequence ID" value="OAX32425.1"/>
    <property type="molecule type" value="Genomic_DNA"/>
</dbReference>
<evidence type="ECO:0000256" key="12">
    <source>
        <dbReference type="ARBA" id="ARBA00023242"/>
    </source>
</evidence>
<dbReference type="GO" id="GO:0070631">
    <property type="term" value="P:spindle pole body localization"/>
    <property type="evidence" value="ECO:0007669"/>
    <property type="project" value="TreeGrafter"/>
</dbReference>
<evidence type="ECO:0008006" key="16">
    <source>
        <dbReference type="Google" id="ProtNLM"/>
    </source>
</evidence>
<keyword evidence="6" id="KW-0509">mRNA transport</keyword>
<dbReference type="GO" id="GO:0031965">
    <property type="term" value="C:nuclear membrane"/>
    <property type="evidence" value="ECO:0007669"/>
    <property type="project" value="UniProtKB-SubCell"/>
</dbReference>
<dbReference type="GO" id="GO:0005816">
    <property type="term" value="C:spindle pole body"/>
    <property type="evidence" value="ECO:0007669"/>
    <property type="project" value="TreeGrafter"/>
</dbReference>
<dbReference type="GO" id="GO:0070762">
    <property type="term" value="C:nuclear pore transmembrane ring"/>
    <property type="evidence" value="ECO:0007669"/>
    <property type="project" value="TreeGrafter"/>
</dbReference>
<keyword evidence="10" id="KW-0906">Nuclear pore complex</keyword>
<dbReference type="OrthoDB" id="67850at2759"/>
<dbReference type="GO" id="GO:0030674">
    <property type="term" value="F:protein-macromolecule adaptor activity"/>
    <property type="evidence" value="ECO:0007669"/>
    <property type="project" value="TreeGrafter"/>
</dbReference>
<dbReference type="PANTHER" id="PTHR13269">
    <property type="entry name" value="NUCLEOPORIN NDC1"/>
    <property type="match status" value="1"/>
</dbReference>
<protein>
    <recommendedName>
        <fullName evidence="16">Nucleoporin protein Ndc1-Nup</fullName>
    </recommendedName>
</protein>
<keyword evidence="11 13" id="KW-0472">Membrane</keyword>
<dbReference type="GO" id="GO:0051028">
    <property type="term" value="P:mRNA transport"/>
    <property type="evidence" value="ECO:0007669"/>
    <property type="project" value="UniProtKB-KW"/>
</dbReference>
<feature type="transmembrane region" description="Helical" evidence="13">
    <location>
        <begin position="211"/>
        <end position="231"/>
    </location>
</feature>
<keyword evidence="8 13" id="KW-1133">Transmembrane helix</keyword>
<evidence type="ECO:0000256" key="5">
    <source>
        <dbReference type="ARBA" id="ARBA00022692"/>
    </source>
</evidence>
<evidence type="ECO:0000256" key="9">
    <source>
        <dbReference type="ARBA" id="ARBA00023010"/>
    </source>
</evidence>
<dbReference type="GO" id="GO:0015031">
    <property type="term" value="P:protein transport"/>
    <property type="evidence" value="ECO:0007669"/>
    <property type="project" value="UniProtKB-KW"/>
</dbReference>
<dbReference type="STRING" id="1314800.A0A1B7MIK5"/>
<keyword evidence="4" id="KW-0813">Transport</keyword>
<evidence type="ECO:0000256" key="10">
    <source>
        <dbReference type="ARBA" id="ARBA00023132"/>
    </source>
</evidence>
<proteinExistence type="inferred from homology"/>
<feature type="transmembrane region" description="Helical" evidence="13">
    <location>
        <begin position="259"/>
        <end position="280"/>
    </location>
</feature>
<keyword evidence="7" id="KW-0653">Protein transport</keyword>